<sequence length="227" mass="24109">MPVATDAAGAVTTPSRGRQAKRDAIMRAAFEVFAGQGYAATSLDDIASATPVSRQTVYNHFGDKETLFLAVVDERISANLEALRGTTHAFPDRVGGVDDAARYLNEVARRITDVYASPDTASLRLLVQTEAPRHPKLLALWQKRVATPVWPALIGCLARLAHAGALSIDDPARAAGQFVTLVTGASWQMTELGTFALAAPPLFGSPELESALHANVSLFVRAYAPAG</sequence>
<dbReference type="GO" id="GO:0000976">
    <property type="term" value="F:transcription cis-regulatory region binding"/>
    <property type="evidence" value="ECO:0007669"/>
    <property type="project" value="TreeGrafter"/>
</dbReference>
<dbReference type="PANTHER" id="PTHR30055">
    <property type="entry name" value="HTH-TYPE TRANSCRIPTIONAL REGULATOR RUTR"/>
    <property type="match status" value="1"/>
</dbReference>
<keyword evidence="7" id="KW-1185">Reference proteome</keyword>
<dbReference type="PRINTS" id="PR00455">
    <property type="entry name" value="HTHTETR"/>
</dbReference>
<dbReference type="Pfam" id="PF00440">
    <property type="entry name" value="TetR_N"/>
    <property type="match status" value="1"/>
</dbReference>
<dbReference type="HOGENOM" id="CLU_069356_27_0_11"/>
<dbReference type="InterPro" id="IPR001647">
    <property type="entry name" value="HTH_TetR"/>
</dbReference>
<dbReference type="KEGG" id="fri:FraEuI1c_1910"/>
<protein>
    <submittedName>
        <fullName evidence="6">Regulatory protein TetR</fullName>
    </submittedName>
</protein>
<evidence type="ECO:0000256" key="3">
    <source>
        <dbReference type="ARBA" id="ARBA00023163"/>
    </source>
</evidence>
<dbReference type="SUPFAM" id="SSF46689">
    <property type="entry name" value="Homeodomain-like"/>
    <property type="match status" value="1"/>
</dbReference>
<dbReference type="Gene3D" id="1.10.357.10">
    <property type="entry name" value="Tetracycline Repressor, domain 2"/>
    <property type="match status" value="1"/>
</dbReference>
<dbReference type="STRING" id="298654.FraEuI1c_1910"/>
<dbReference type="EMBL" id="CP002299">
    <property type="protein sequence ID" value="ADP79961.1"/>
    <property type="molecule type" value="Genomic_DNA"/>
</dbReference>
<feature type="DNA-binding region" description="H-T-H motif" evidence="4">
    <location>
        <begin position="42"/>
        <end position="61"/>
    </location>
</feature>
<accession>E3ITR4</accession>
<feature type="domain" description="HTH tetR-type" evidence="5">
    <location>
        <begin position="19"/>
        <end position="79"/>
    </location>
</feature>
<dbReference type="AlphaFoldDB" id="E3ITR4"/>
<dbReference type="SUPFAM" id="SSF48498">
    <property type="entry name" value="Tetracyclin repressor-like, C-terminal domain"/>
    <property type="match status" value="1"/>
</dbReference>
<keyword evidence="2 4" id="KW-0238">DNA-binding</keyword>
<evidence type="ECO:0000256" key="1">
    <source>
        <dbReference type="ARBA" id="ARBA00023015"/>
    </source>
</evidence>
<evidence type="ECO:0000256" key="4">
    <source>
        <dbReference type="PROSITE-ProRule" id="PRU00335"/>
    </source>
</evidence>
<dbReference type="InterPro" id="IPR050109">
    <property type="entry name" value="HTH-type_TetR-like_transc_reg"/>
</dbReference>
<reference evidence="6 7" key="1">
    <citation type="submission" date="2010-10" db="EMBL/GenBank/DDBJ databases">
        <title>Complete sequence of Frankia sp. EuI1c.</title>
        <authorList>
            <consortium name="US DOE Joint Genome Institute"/>
            <person name="Lucas S."/>
            <person name="Copeland A."/>
            <person name="Lapidus A."/>
            <person name="Cheng J.-F."/>
            <person name="Bruce D."/>
            <person name="Goodwin L."/>
            <person name="Pitluck S."/>
            <person name="Chertkov O."/>
            <person name="Detter J.C."/>
            <person name="Han C."/>
            <person name="Tapia R."/>
            <person name="Land M."/>
            <person name="Hauser L."/>
            <person name="Jeffries C."/>
            <person name="Kyrpides N."/>
            <person name="Ivanova N."/>
            <person name="Mikhailova N."/>
            <person name="Beauchemin N."/>
            <person name="Sen A."/>
            <person name="Sur S.A."/>
            <person name="Gtari M."/>
            <person name="Wall L."/>
            <person name="Tisa L."/>
            <person name="Woyke T."/>
        </authorList>
    </citation>
    <scope>NUCLEOTIDE SEQUENCE [LARGE SCALE GENOMIC DNA]</scope>
    <source>
        <strain evidence="7">DSM 45817 / CECT 9037 / EuI1c</strain>
    </source>
</reference>
<dbReference type="GO" id="GO:0003700">
    <property type="term" value="F:DNA-binding transcription factor activity"/>
    <property type="evidence" value="ECO:0007669"/>
    <property type="project" value="TreeGrafter"/>
</dbReference>
<evidence type="ECO:0000256" key="2">
    <source>
        <dbReference type="ARBA" id="ARBA00023125"/>
    </source>
</evidence>
<dbReference type="FunFam" id="1.10.10.60:FF:000141">
    <property type="entry name" value="TetR family transcriptional regulator"/>
    <property type="match status" value="1"/>
</dbReference>
<keyword evidence="3" id="KW-0804">Transcription</keyword>
<evidence type="ECO:0000259" key="5">
    <source>
        <dbReference type="PROSITE" id="PS50977"/>
    </source>
</evidence>
<proteinExistence type="predicted"/>
<organism evidence="6 7">
    <name type="scientific">Pseudofrankia inefficax (strain DSM 45817 / CECT 9037 / DDB 130130 / EuI1c)</name>
    <name type="common">Frankia inefficax</name>
    <dbReference type="NCBI Taxonomy" id="298654"/>
    <lineage>
        <taxon>Bacteria</taxon>
        <taxon>Bacillati</taxon>
        <taxon>Actinomycetota</taxon>
        <taxon>Actinomycetes</taxon>
        <taxon>Frankiales</taxon>
        <taxon>Frankiaceae</taxon>
        <taxon>Pseudofrankia</taxon>
    </lineage>
</organism>
<dbReference type="InterPro" id="IPR036271">
    <property type="entry name" value="Tet_transcr_reg_TetR-rel_C_sf"/>
</dbReference>
<name>E3ITR4_PSEI1</name>
<dbReference type="PROSITE" id="PS50977">
    <property type="entry name" value="HTH_TETR_2"/>
    <property type="match status" value="1"/>
</dbReference>
<gene>
    <name evidence="6" type="ordered locus">FraEuI1c_1910</name>
</gene>
<dbReference type="Proteomes" id="UP000002484">
    <property type="component" value="Chromosome"/>
</dbReference>
<keyword evidence="1" id="KW-0805">Transcription regulation</keyword>
<dbReference type="eggNOG" id="COG1309">
    <property type="taxonomic scope" value="Bacteria"/>
</dbReference>
<dbReference type="InParanoid" id="E3ITR4"/>
<evidence type="ECO:0000313" key="6">
    <source>
        <dbReference type="EMBL" id="ADP79961.1"/>
    </source>
</evidence>
<dbReference type="GO" id="GO:0045892">
    <property type="term" value="P:negative regulation of DNA-templated transcription"/>
    <property type="evidence" value="ECO:0007669"/>
    <property type="project" value="UniProtKB-ARBA"/>
</dbReference>
<dbReference type="InterPro" id="IPR009057">
    <property type="entry name" value="Homeodomain-like_sf"/>
</dbReference>
<dbReference type="InterPro" id="IPR039536">
    <property type="entry name" value="TetR_C_Proteobacteria"/>
</dbReference>
<dbReference type="PANTHER" id="PTHR30055:SF146">
    <property type="entry name" value="HTH-TYPE TRANSCRIPTIONAL DUAL REGULATOR CECR"/>
    <property type="match status" value="1"/>
</dbReference>
<dbReference type="Pfam" id="PF14246">
    <property type="entry name" value="TetR_C_7"/>
    <property type="match status" value="1"/>
</dbReference>
<evidence type="ECO:0000313" key="7">
    <source>
        <dbReference type="Proteomes" id="UP000002484"/>
    </source>
</evidence>